<dbReference type="VEuPathDB" id="VectorBase:LLONM1_004629"/>
<dbReference type="GO" id="GO:0034553">
    <property type="term" value="P:mitochondrial respiratory chain complex II assembly"/>
    <property type="evidence" value="ECO:0007669"/>
    <property type="project" value="TreeGrafter"/>
</dbReference>
<dbReference type="GO" id="GO:0006121">
    <property type="term" value="P:mitochondrial electron transport, succinate to ubiquinone"/>
    <property type="evidence" value="ECO:0007669"/>
    <property type="project" value="UniProtKB-UniRule"/>
</dbReference>
<evidence type="ECO:0000313" key="5">
    <source>
        <dbReference type="EnsemblMetazoa" id="LLOJ007751-PA"/>
    </source>
</evidence>
<keyword evidence="3 4" id="KW-0143">Chaperone</keyword>
<comment type="function">
    <text evidence="4">Plays an essential role in the assembly of succinate dehydrogenase (SDH), an enzyme complex (also referred to as respiratory complex II) that is a component of both the tricarboxylic acid (TCA) cycle and the mitochondrial electron transport chain, and which couples the oxidation of succinate to fumarate with the reduction of ubiquinone (coenzyme Q) to ubiquinol. Required for flavinylation (covalent attachment of FAD) of the flavoprotein subunit of the SDH catalytic dimer.</text>
</comment>
<comment type="subcellular location">
    <subcellularLocation>
        <location evidence="1 4">Mitochondrion matrix</location>
    </subcellularLocation>
</comment>
<name>A0A1B0CSA2_LUTLO</name>
<dbReference type="InterPro" id="IPR005631">
    <property type="entry name" value="SDH"/>
</dbReference>
<proteinExistence type="inferred from homology"/>
<reference evidence="5" key="1">
    <citation type="submission" date="2020-05" db="UniProtKB">
        <authorList>
            <consortium name="EnsemblMetazoa"/>
        </authorList>
    </citation>
    <scope>IDENTIFICATION</scope>
    <source>
        <strain evidence="5">Jacobina</strain>
    </source>
</reference>
<dbReference type="PANTHER" id="PTHR12469">
    <property type="entry name" value="PROTEIN EMI5 HOMOLOG, MITOCHONDRIAL"/>
    <property type="match status" value="1"/>
</dbReference>
<dbReference type="EMBL" id="AJWK01025830">
    <property type="status" value="NOT_ANNOTATED_CDS"/>
    <property type="molecule type" value="Genomic_DNA"/>
</dbReference>
<keyword evidence="2 4" id="KW-0496">Mitochondrion</keyword>
<evidence type="ECO:0000256" key="3">
    <source>
        <dbReference type="ARBA" id="ARBA00023186"/>
    </source>
</evidence>
<accession>A0A1B0CSA2</accession>
<dbReference type="InterPro" id="IPR028882">
    <property type="entry name" value="SDHAF2"/>
</dbReference>
<dbReference type="VEuPathDB" id="VectorBase:LLOJ007751"/>
<evidence type="ECO:0000256" key="2">
    <source>
        <dbReference type="ARBA" id="ARBA00023128"/>
    </source>
</evidence>
<dbReference type="EnsemblMetazoa" id="LLOJ007751-RA">
    <property type="protein sequence ID" value="LLOJ007751-PA"/>
    <property type="gene ID" value="LLOJ007751"/>
</dbReference>
<dbReference type="AlphaFoldDB" id="A0A1B0CSA2"/>
<dbReference type="Proteomes" id="UP000092461">
    <property type="component" value="Unassembled WGS sequence"/>
</dbReference>
<comment type="subunit">
    <text evidence="4">Interacts with the flavoprotein subunit within the SDH catalytic dimer.</text>
</comment>
<evidence type="ECO:0000256" key="4">
    <source>
        <dbReference type="HAMAP-Rule" id="MF_03057"/>
    </source>
</evidence>
<evidence type="ECO:0000313" key="6">
    <source>
        <dbReference type="Proteomes" id="UP000092461"/>
    </source>
</evidence>
<comment type="similarity">
    <text evidence="4">Belongs to the SDHAF2 family.</text>
</comment>
<dbReference type="SUPFAM" id="SSF109910">
    <property type="entry name" value="YgfY-like"/>
    <property type="match status" value="1"/>
</dbReference>
<dbReference type="PANTHER" id="PTHR12469:SF2">
    <property type="entry name" value="SUCCINATE DEHYDROGENASE ASSEMBLY FACTOR 2, MITOCHONDRIAL"/>
    <property type="match status" value="1"/>
</dbReference>
<protein>
    <recommendedName>
        <fullName evidence="4">Succinate dehydrogenase assembly factor 2, mitochondrial</fullName>
        <shortName evidence="4">SDH assembly factor 2</shortName>
        <shortName evidence="4">SDHAF2</shortName>
    </recommendedName>
</protein>
<dbReference type="Gene3D" id="1.10.150.250">
    <property type="entry name" value="Flavinator of succinate dehydrogenase"/>
    <property type="match status" value="1"/>
</dbReference>
<dbReference type="GO" id="GO:0006099">
    <property type="term" value="P:tricarboxylic acid cycle"/>
    <property type="evidence" value="ECO:0007669"/>
    <property type="project" value="TreeGrafter"/>
</dbReference>
<dbReference type="HAMAP" id="MF_03057">
    <property type="entry name" value="SDHAF2"/>
    <property type="match status" value="1"/>
</dbReference>
<dbReference type="GO" id="GO:0005759">
    <property type="term" value="C:mitochondrial matrix"/>
    <property type="evidence" value="ECO:0007669"/>
    <property type="project" value="UniProtKB-SubCell"/>
</dbReference>
<sequence>MLRLILQQTVRRRELFRLGASFCDSRQGGDPNQVPCIDVDDPKLVIIPEYPFKENESLQTQKARLLYQSRKRGMLENDLLLSTFAAKHLGGMTKEQTDIYDRLINGPSNDWDIYYWATERKPIPEEYDTEIMRLLREHVRNEPREIRSRQPDLAQAKRD</sequence>
<dbReference type="InterPro" id="IPR036714">
    <property type="entry name" value="SDH_sf"/>
</dbReference>
<dbReference type="FunFam" id="1.10.150.250:FF:000002">
    <property type="entry name" value="Succinate dehydrogenase assembly factor 2, mitochondrial"/>
    <property type="match status" value="1"/>
</dbReference>
<keyword evidence="6" id="KW-1185">Reference proteome</keyword>
<evidence type="ECO:0000256" key="1">
    <source>
        <dbReference type="ARBA" id="ARBA00004305"/>
    </source>
</evidence>
<dbReference type="Pfam" id="PF03937">
    <property type="entry name" value="Sdh5"/>
    <property type="match status" value="1"/>
</dbReference>
<organism evidence="5 6">
    <name type="scientific">Lutzomyia longipalpis</name>
    <name type="common">Sand fly</name>
    <dbReference type="NCBI Taxonomy" id="7200"/>
    <lineage>
        <taxon>Eukaryota</taxon>
        <taxon>Metazoa</taxon>
        <taxon>Ecdysozoa</taxon>
        <taxon>Arthropoda</taxon>
        <taxon>Hexapoda</taxon>
        <taxon>Insecta</taxon>
        <taxon>Pterygota</taxon>
        <taxon>Neoptera</taxon>
        <taxon>Endopterygota</taxon>
        <taxon>Diptera</taxon>
        <taxon>Nematocera</taxon>
        <taxon>Psychodoidea</taxon>
        <taxon>Psychodidae</taxon>
        <taxon>Lutzomyia</taxon>
        <taxon>Lutzomyia</taxon>
    </lineage>
</organism>